<keyword evidence="5 11" id="KW-0808">Transferase</keyword>
<dbReference type="InterPro" id="IPR001048">
    <property type="entry name" value="Asp/Glu/Uridylate_kinase"/>
</dbReference>
<evidence type="ECO:0000256" key="10">
    <source>
        <dbReference type="NCBIfam" id="TIGR00746"/>
    </source>
</evidence>
<evidence type="ECO:0000256" key="9">
    <source>
        <dbReference type="ARBA" id="ARBA00048467"/>
    </source>
</evidence>
<dbReference type="InterPro" id="IPR003964">
    <property type="entry name" value="Carb_kinase"/>
</dbReference>
<dbReference type="NCBIfam" id="TIGR00746">
    <property type="entry name" value="arcC"/>
    <property type="match status" value="1"/>
</dbReference>
<dbReference type="RefSeq" id="WP_072774864.1">
    <property type="nucleotide sequence ID" value="NZ_FRDN01000018.1"/>
</dbReference>
<evidence type="ECO:0000256" key="7">
    <source>
        <dbReference type="ARBA" id="ARBA00022777"/>
    </source>
</evidence>
<dbReference type="InterPro" id="IPR036393">
    <property type="entry name" value="AceGlu_kinase-like_sf"/>
</dbReference>
<dbReference type="PIRSF" id="PIRSF000723">
    <property type="entry name" value="Carbamate_kin"/>
    <property type="match status" value="1"/>
</dbReference>
<evidence type="ECO:0000259" key="12">
    <source>
        <dbReference type="Pfam" id="PF00696"/>
    </source>
</evidence>
<dbReference type="AlphaFoldDB" id="A0A1M7UVS6"/>
<keyword evidence="6" id="KW-0547">Nucleotide-binding</keyword>
<evidence type="ECO:0000256" key="6">
    <source>
        <dbReference type="ARBA" id="ARBA00022741"/>
    </source>
</evidence>
<dbReference type="Gene3D" id="3.40.1160.10">
    <property type="entry name" value="Acetylglutamate kinase-like"/>
    <property type="match status" value="1"/>
</dbReference>
<dbReference type="PROSITE" id="PS01128">
    <property type="entry name" value="SHIKIMATE_KINASE"/>
    <property type="match status" value="1"/>
</dbReference>
<proteinExistence type="inferred from homology"/>
<dbReference type="FunFam" id="3.40.1160.10:FF:000007">
    <property type="entry name" value="Carbamate kinase"/>
    <property type="match status" value="1"/>
</dbReference>
<keyword evidence="4" id="KW-0056">Arginine metabolism</keyword>
<evidence type="ECO:0000313" key="14">
    <source>
        <dbReference type="Proteomes" id="UP000184010"/>
    </source>
</evidence>
<dbReference type="STRING" id="1121395.SAMN02745215_04768"/>
<feature type="domain" description="Aspartate/glutamate/uridylate kinase" evidence="12">
    <location>
        <begin position="7"/>
        <end position="298"/>
    </location>
</feature>
<dbReference type="PANTHER" id="PTHR30409">
    <property type="entry name" value="CARBAMATE KINASE"/>
    <property type="match status" value="1"/>
</dbReference>
<keyword evidence="14" id="KW-1185">Reference proteome</keyword>
<evidence type="ECO:0000256" key="2">
    <source>
        <dbReference type="ARBA" id="ARBA00011066"/>
    </source>
</evidence>
<protein>
    <recommendedName>
        <fullName evidence="3 10">Carbamate kinase</fullName>
    </recommendedName>
</protein>
<dbReference type="GO" id="GO:0008804">
    <property type="term" value="F:carbamate kinase activity"/>
    <property type="evidence" value="ECO:0007669"/>
    <property type="project" value="UniProtKB-UniRule"/>
</dbReference>
<dbReference type="GO" id="GO:0005524">
    <property type="term" value="F:ATP binding"/>
    <property type="evidence" value="ECO:0007669"/>
    <property type="project" value="UniProtKB-KW"/>
</dbReference>
<comment type="similarity">
    <text evidence="2 11">Belongs to the carbamate kinase family.</text>
</comment>
<dbReference type="PRINTS" id="PR01469">
    <property type="entry name" value="CARBMTKINASE"/>
</dbReference>
<dbReference type="InterPro" id="IPR023000">
    <property type="entry name" value="Shikimate_kinase_CS"/>
</dbReference>
<dbReference type="PANTHER" id="PTHR30409:SF1">
    <property type="entry name" value="CARBAMATE KINASE-RELATED"/>
    <property type="match status" value="1"/>
</dbReference>
<evidence type="ECO:0000256" key="3">
    <source>
        <dbReference type="ARBA" id="ARBA00013070"/>
    </source>
</evidence>
<dbReference type="GO" id="GO:0005829">
    <property type="term" value="C:cytosol"/>
    <property type="evidence" value="ECO:0007669"/>
    <property type="project" value="TreeGrafter"/>
</dbReference>
<keyword evidence="8" id="KW-0067">ATP-binding</keyword>
<dbReference type="CDD" id="cd04235">
    <property type="entry name" value="AAK_CK"/>
    <property type="match status" value="1"/>
</dbReference>
<dbReference type="EMBL" id="FRDN01000018">
    <property type="protein sequence ID" value="SHN87006.1"/>
    <property type="molecule type" value="Genomic_DNA"/>
</dbReference>
<evidence type="ECO:0000256" key="4">
    <source>
        <dbReference type="ARBA" id="ARBA00022503"/>
    </source>
</evidence>
<evidence type="ECO:0000256" key="8">
    <source>
        <dbReference type="ARBA" id="ARBA00022840"/>
    </source>
</evidence>
<evidence type="ECO:0000256" key="11">
    <source>
        <dbReference type="PIRNR" id="PIRNR000723"/>
    </source>
</evidence>
<dbReference type="Proteomes" id="UP000184010">
    <property type="component" value="Unassembled WGS sequence"/>
</dbReference>
<keyword evidence="7 11" id="KW-0418">Kinase</keyword>
<comment type="pathway">
    <text evidence="1">Metabolic intermediate metabolism; carbamoyl phosphate degradation; CO(2) and NH(3) from carbamoyl phosphate: step 1/1.</text>
</comment>
<dbReference type="SUPFAM" id="SSF53633">
    <property type="entry name" value="Carbamate kinase-like"/>
    <property type="match status" value="1"/>
</dbReference>
<reference evidence="14" key="1">
    <citation type="submission" date="2016-12" db="EMBL/GenBank/DDBJ databases">
        <authorList>
            <person name="Varghese N."/>
            <person name="Submissions S."/>
        </authorList>
    </citation>
    <scope>NUCLEOTIDE SEQUENCE [LARGE SCALE GENOMIC DNA]</scope>
    <source>
        <strain evidence="14">DSM 11544</strain>
    </source>
</reference>
<dbReference type="Pfam" id="PF00696">
    <property type="entry name" value="AA_kinase"/>
    <property type="match status" value="1"/>
</dbReference>
<name>A0A1M7UVS6_9FIRM</name>
<evidence type="ECO:0000256" key="5">
    <source>
        <dbReference type="ARBA" id="ARBA00022679"/>
    </source>
</evidence>
<dbReference type="NCBIfam" id="NF009007">
    <property type="entry name" value="PRK12352.1"/>
    <property type="match status" value="1"/>
</dbReference>
<evidence type="ECO:0000313" key="13">
    <source>
        <dbReference type="EMBL" id="SHN87006.1"/>
    </source>
</evidence>
<comment type="catalytic activity">
    <reaction evidence="9">
        <text>hydrogencarbonate + NH4(+) + ATP = carbamoyl phosphate + ADP + H2O + H(+)</text>
        <dbReference type="Rhea" id="RHEA:10152"/>
        <dbReference type="ChEBI" id="CHEBI:15377"/>
        <dbReference type="ChEBI" id="CHEBI:15378"/>
        <dbReference type="ChEBI" id="CHEBI:17544"/>
        <dbReference type="ChEBI" id="CHEBI:28938"/>
        <dbReference type="ChEBI" id="CHEBI:30616"/>
        <dbReference type="ChEBI" id="CHEBI:58228"/>
        <dbReference type="ChEBI" id="CHEBI:456216"/>
        <dbReference type="EC" id="2.7.2.2"/>
    </reaction>
</comment>
<accession>A0A1M7UVS6</accession>
<sequence>MGNSEKKIAVVAFGGNALLPETQEGTFEEQQANADAAAESIIGISRNGYDVILVHGNGPQVGQVLVQNEESSEKVPMQPLDACVAATQGTIGYILTTALRRTAKRLHINVDTVTVLTNVAVSPADPAFENPTKPIGSFMSAERAQEMEKSKGWKIIEDAGRGYRRVVPSPKPQKIMESKAIRELAQAGNIVIACGGGGIPVARVNDEFVGLEAVIDKDLASSLLAEEIGADLYIVLTGVSQVAINFGKPNMRLLDRITVSEAEKYMAEGHFPPGSMGPKIAAALKFIKSSGKEVLITSAEKLDEALKGQRGTYIIPDAQ</sequence>
<dbReference type="GO" id="GO:0019546">
    <property type="term" value="P:L-arginine deiminase pathway"/>
    <property type="evidence" value="ECO:0007669"/>
    <property type="project" value="TreeGrafter"/>
</dbReference>
<evidence type="ECO:0000256" key="1">
    <source>
        <dbReference type="ARBA" id="ARBA00005118"/>
    </source>
</evidence>
<dbReference type="UniPathway" id="UPA00996">
    <property type="reaction ID" value="UER00366"/>
</dbReference>
<organism evidence="13 14">
    <name type="scientific">Desulfitobacterium chlororespirans DSM 11544</name>
    <dbReference type="NCBI Taxonomy" id="1121395"/>
    <lineage>
        <taxon>Bacteria</taxon>
        <taxon>Bacillati</taxon>
        <taxon>Bacillota</taxon>
        <taxon>Clostridia</taxon>
        <taxon>Eubacteriales</taxon>
        <taxon>Desulfitobacteriaceae</taxon>
        <taxon>Desulfitobacterium</taxon>
    </lineage>
</organism>
<gene>
    <name evidence="13" type="ORF">SAMN02745215_04768</name>
</gene>